<gene>
    <name evidence="3" type="primary">PLSCR2_0</name>
    <name evidence="3" type="ORF">Bhyg_16730</name>
</gene>
<comment type="caution">
    <text evidence="3">The sequence shown here is derived from an EMBL/GenBank/DDBJ whole genome shotgun (WGS) entry which is preliminary data.</text>
</comment>
<dbReference type="GO" id="GO:0005886">
    <property type="term" value="C:plasma membrane"/>
    <property type="evidence" value="ECO:0007669"/>
    <property type="project" value="TreeGrafter"/>
</dbReference>
<comment type="function">
    <text evidence="2">May mediate accelerated ATP-independent bidirectional transbilayer migration of phospholipids upon binding calcium ions that results in a loss of phospholipid asymmetry in the plasma membrane.</text>
</comment>
<keyword evidence="2" id="KW-0564">Palmitate</keyword>
<name>A0A9Q0RV16_9DIPT</name>
<evidence type="ECO:0000313" key="4">
    <source>
        <dbReference type="Proteomes" id="UP001151699"/>
    </source>
</evidence>
<dbReference type="Pfam" id="PF03803">
    <property type="entry name" value="Scramblase"/>
    <property type="match status" value="1"/>
</dbReference>
<proteinExistence type="inferred from homology"/>
<comment type="cofactor">
    <cofactor evidence="2">
        <name>Ca(2+)</name>
        <dbReference type="ChEBI" id="CHEBI:29108"/>
    </cofactor>
</comment>
<keyword evidence="4" id="KW-1185">Reference proteome</keyword>
<accession>A0A9Q0RV16</accession>
<reference evidence="3" key="1">
    <citation type="submission" date="2022-07" db="EMBL/GenBank/DDBJ databases">
        <authorList>
            <person name="Trinca V."/>
            <person name="Uliana J.V.C."/>
            <person name="Torres T.T."/>
            <person name="Ward R.J."/>
            <person name="Monesi N."/>
        </authorList>
    </citation>
    <scope>NUCLEOTIDE SEQUENCE</scope>
    <source>
        <strain evidence="3">HSMRA1968</strain>
        <tissue evidence="3">Whole embryos</tissue>
    </source>
</reference>
<dbReference type="GO" id="GO:0017128">
    <property type="term" value="F:phospholipid scramblase activity"/>
    <property type="evidence" value="ECO:0007669"/>
    <property type="project" value="InterPro"/>
</dbReference>
<keyword evidence="2" id="KW-0106">Calcium</keyword>
<keyword evidence="2" id="KW-0449">Lipoprotein</keyword>
<dbReference type="OrthoDB" id="191150at2759"/>
<dbReference type="PANTHER" id="PTHR23248">
    <property type="entry name" value="PHOSPHOLIPID SCRAMBLASE-RELATED"/>
    <property type="match status" value="1"/>
</dbReference>
<evidence type="ECO:0000313" key="3">
    <source>
        <dbReference type="EMBL" id="KAJ6632942.1"/>
    </source>
</evidence>
<organism evidence="3 4">
    <name type="scientific">Pseudolycoriella hygida</name>
    <dbReference type="NCBI Taxonomy" id="35572"/>
    <lineage>
        <taxon>Eukaryota</taxon>
        <taxon>Metazoa</taxon>
        <taxon>Ecdysozoa</taxon>
        <taxon>Arthropoda</taxon>
        <taxon>Hexapoda</taxon>
        <taxon>Insecta</taxon>
        <taxon>Pterygota</taxon>
        <taxon>Neoptera</taxon>
        <taxon>Endopterygota</taxon>
        <taxon>Diptera</taxon>
        <taxon>Nematocera</taxon>
        <taxon>Sciaroidea</taxon>
        <taxon>Sciaridae</taxon>
        <taxon>Pseudolycoriella</taxon>
    </lineage>
</organism>
<dbReference type="Proteomes" id="UP001151699">
    <property type="component" value="Unassembled WGS sequence"/>
</dbReference>
<dbReference type="AlphaFoldDB" id="A0A9Q0RV16"/>
<evidence type="ECO:0000256" key="1">
    <source>
        <dbReference type="ARBA" id="ARBA00005350"/>
    </source>
</evidence>
<dbReference type="EMBL" id="WJQU01002378">
    <property type="protein sequence ID" value="KAJ6632942.1"/>
    <property type="molecule type" value="Genomic_DNA"/>
</dbReference>
<dbReference type="SUPFAM" id="SSF54518">
    <property type="entry name" value="Tubby C-terminal domain-like"/>
    <property type="match status" value="1"/>
</dbReference>
<evidence type="ECO:0000256" key="2">
    <source>
        <dbReference type="RuleBase" id="RU363116"/>
    </source>
</evidence>
<dbReference type="InterPro" id="IPR005552">
    <property type="entry name" value="Scramblase"/>
</dbReference>
<dbReference type="PANTHER" id="PTHR23248:SF9">
    <property type="entry name" value="PHOSPHOLIPID SCRAMBLASE"/>
    <property type="match status" value="1"/>
</dbReference>
<comment type="similarity">
    <text evidence="1 2">Belongs to the phospholipid scramblase family.</text>
</comment>
<sequence>MSNSLNVRKIEFINAGPKAPDNFLQNQPPIVMQPMGYPGNSRDHPIWIGQQNNVPHGLEHLANLEYLFVTQKVELLEVLLGCETENKYQIFNYSGQEIFSAKENTDCLTRNCLGRKRPFEMSIVDQRGEEVIHLSRPLACGICCLRCCPQSIEIHAPLGNLIGTVEEEWNLLIPKYQVKDETGSVVLRIEGPCCKLTCCGDVEFYVLSANDNSEICRISKKWSGFAREFFTDADNFRIKFPSDLDVKLKAVILGASMLIDFMYFENNK</sequence>
<dbReference type="InterPro" id="IPR025659">
    <property type="entry name" value="Tubby-like_C"/>
</dbReference>
<protein>
    <recommendedName>
        <fullName evidence="2">Phospholipid scramblase</fullName>
    </recommendedName>
</protein>